<dbReference type="EMBL" id="CAJVPM010000353">
    <property type="protein sequence ID" value="CAG8442248.1"/>
    <property type="molecule type" value="Genomic_DNA"/>
</dbReference>
<organism evidence="1 2">
    <name type="scientific">Scutellospora calospora</name>
    <dbReference type="NCBI Taxonomy" id="85575"/>
    <lineage>
        <taxon>Eukaryota</taxon>
        <taxon>Fungi</taxon>
        <taxon>Fungi incertae sedis</taxon>
        <taxon>Mucoromycota</taxon>
        <taxon>Glomeromycotina</taxon>
        <taxon>Glomeromycetes</taxon>
        <taxon>Diversisporales</taxon>
        <taxon>Gigasporaceae</taxon>
        <taxon>Scutellospora</taxon>
    </lineage>
</organism>
<protein>
    <submittedName>
        <fullName evidence="1">4166_t:CDS:1</fullName>
    </submittedName>
</protein>
<reference evidence="1" key="1">
    <citation type="submission" date="2021-06" db="EMBL/GenBank/DDBJ databases">
        <authorList>
            <person name="Kallberg Y."/>
            <person name="Tangrot J."/>
            <person name="Rosling A."/>
        </authorList>
    </citation>
    <scope>NUCLEOTIDE SEQUENCE</scope>
    <source>
        <strain evidence="1">AU212A</strain>
    </source>
</reference>
<evidence type="ECO:0000313" key="1">
    <source>
        <dbReference type="EMBL" id="CAG8442248.1"/>
    </source>
</evidence>
<comment type="caution">
    <text evidence="1">The sequence shown here is derived from an EMBL/GenBank/DDBJ whole genome shotgun (WGS) entry which is preliminary data.</text>
</comment>
<gene>
    <name evidence="1" type="ORF">SCALOS_LOCUS703</name>
</gene>
<sequence>MGKLDPDSEINEEKESVSTENTETDFTSPEEKKTEAKTIEKEELELINKPMSKLEDSNDSNLSETELTTQTPIEENAERPIPEKRVESINILVFQYQKMTKKRRQKLAFSAQYVEYENTYFIYTHPTLGSHFTMEKLRLREAIYWTNFRGYQLVANNPLDLLTLQK</sequence>
<proteinExistence type="predicted"/>
<accession>A0ACA9JYJ8</accession>
<dbReference type="Proteomes" id="UP000789860">
    <property type="component" value="Unassembled WGS sequence"/>
</dbReference>
<keyword evidence="2" id="KW-1185">Reference proteome</keyword>
<name>A0ACA9JYJ8_9GLOM</name>
<evidence type="ECO:0000313" key="2">
    <source>
        <dbReference type="Proteomes" id="UP000789860"/>
    </source>
</evidence>